<accession>A0A6M0P7R2</accession>
<keyword evidence="4" id="KW-0808">Transferase</keyword>
<dbReference type="GO" id="GO:0005829">
    <property type="term" value="C:cytosol"/>
    <property type="evidence" value="ECO:0007669"/>
    <property type="project" value="TreeGrafter"/>
</dbReference>
<dbReference type="InterPro" id="IPR036117">
    <property type="entry name" value="DhaL_dom_sf"/>
</dbReference>
<sequence length="222" mass="23919">MEKSIQTTGLNATQVKDMFLYVGEKVQENKPFLTKIDSAIGDGDHGIGMSVGFKKAEENLGKKEFTNIHDVFKTIGMSMISSMGGASGIIFGTLFTGGIKGLEPKEELDLPLLAEILEKALTSIKVRGKASLGDKTMIDALEPAVNSLKQSAASNQSLLAGLKEAEESAAKGVENTKEYIAKFGRAKSLGERAIGHQDAGATTVWIMFKSMREWLEEFANRG</sequence>
<dbReference type="RefSeq" id="WP_163173355.1">
    <property type="nucleotide sequence ID" value="NZ_JAAIWK010000005.1"/>
</dbReference>
<evidence type="ECO:0000259" key="9">
    <source>
        <dbReference type="PROSITE" id="PS51480"/>
    </source>
</evidence>
<dbReference type="SMART" id="SM01120">
    <property type="entry name" value="Dak2"/>
    <property type="match status" value="1"/>
</dbReference>
<dbReference type="SUPFAM" id="SSF101473">
    <property type="entry name" value="DhaL-like"/>
    <property type="match status" value="1"/>
</dbReference>
<dbReference type="InterPro" id="IPR012737">
    <property type="entry name" value="DhaK_L_YcgS"/>
</dbReference>
<protein>
    <recommendedName>
        <fullName evidence="3">phosphoenolpyruvate--glycerone phosphotransferase</fullName>
        <ecNumber evidence="3">2.7.1.121</ecNumber>
    </recommendedName>
</protein>
<keyword evidence="5 10" id="KW-0418">Kinase</keyword>
<comment type="subunit">
    <text evidence="7">Homodimer. The dihydroxyacetone kinase complex is composed of a homodimer of DhaM, a homodimer of DhaK and the subunit DhaL.</text>
</comment>
<keyword evidence="11" id="KW-1185">Reference proteome</keyword>
<evidence type="ECO:0000256" key="5">
    <source>
        <dbReference type="ARBA" id="ARBA00022777"/>
    </source>
</evidence>
<reference evidence="10 11" key="1">
    <citation type="submission" date="2020-02" db="EMBL/GenBank/DDBJ databases">
        <authorList>
            <person name="Feng H."/>
        </authorList>
    </citation>
    <scope>NUCLEOTIDE SEQUENCE [LARGE SCALE GENOMIC DNA]</scope>
    <source>
        <strain evidence="10 11">Gsoil 114</strain>
    </source>
</reference>
<comment type="pathway">
    <text evidence="2">Polyol metabolism; glycerol degradation.</text>
</comment>
<dbReference type="EC" id="2.7.1.121" evidence="3"/>
<comment type="catalytic activity">
    <reaction evidence="1">
        <text>dihydroxyacetone + phosphoenolpyruvate = dihydroxyacetone phosphate + pyruvate</text>
        <dbReference type="Rhea" id="RHEA:18381"/>
        <dbReference type="ChEBI" id="CHEBI:15361"/>
        <dbReference type="ChEBI" id="CHEBI:16016"/>
        <dbReference type="ChEBI" id="CHEBI:57642"/>
        <dbReference type="ChEBI" id="CHEBI:58702"/>
        <dbReference type="EC" id="2.7.1.121"/>
    </reaction>
</comment>
<dbReference type="Proteomes" id="UP000476934">
    <property type="component" value="Unassembled WGS sequence"/>
</dbReference>
<keyword evidence="6" id="KW-0319">Glycerol metabolism</keyword>
<dbReference type="InterPro" id="IPR004007">
    <property type="entry name" value="DhaL_dom"/>
</dbReference>
<dbReference type="FunFam" id="1.25.40.340:FF:000002">
    <property type="entry name" value="Dihydroxyacetone kinase, L subunit"/>
    <property type="match status" value="1"/>
</dbReference>
<evidence type="ECO:0000313" key="11">
    <source>
        <dbReference type="Proteomes" id="UP000476934"/>
    </source>
</evidence>
<dbReference type="Pfam" id="PF02734">
    <property type="entry name" value="Dak2"/>
    <property type="match status" value="1"/>
</dbReference>
<evidence type="ECO:0000256" key="2">
    <source>
        <dbReference type="ARBA" id="ARBA00004745"/>
    </source>
</evidence>
<dbReference type="PANTHER" id="PTHR28629">
    <property type="entry name" value="TRIOKINASE/FMN CYCLASE"/>
    <property type="match status" value="1"/>
</dbReference>
<dbReference type="NCBIfam" id="TIGR02365">
    <property type="entry name" value="dha_L_ycgS"/>
    <property type="match status" value="1"/>
</dbReference>
<dbReference type="GO" id="GO:0019563">
    <property type="term" value="P:glycerol catabolic process"/>
    <property type="evidence" value="ECO:0007669"/>
    <property type="project" value="TreeGrafter"/>
</dbReference>
<proteinExistence type="predicted"/>
<gene>
    <name evidence="10" type="primary">dhaL</name>
    <name evidence="10" type="ORF">G4D61_04965</name>
</gene>
<dbReference type="PANTHER" id="PTHR28629:SF4">
    <property type="entry name" value="TRIOKINASE_FMN CYCLASE"/>
    <property type="match status" value="1"/>
</dbReference>
<dbReference type="Gene3D" id="1.25.40.340">
    <property type="match status" value="1"/>
</dbReference>
<evidence type="ECO:0000256" key="1">
    <source>
        <dbReference type="ARBA" id="ARBA00001113"/>
    </source>
</evidence>
<dbReference type="GO" id="GO:0047324">
    <property type="term" value="F:phosphoenolpyruvate-glycerone phosphotransferase activity"/>
    <property type="evidence" value="ECO:0007669"/>
    <property type="project" value="UniProtKB-EC"/>
</dbReference>
<dbReference type="EMBL" id="JAAIWK010000005">
    <property type="protein sequence ID" value="NEY19318.1"/>
    <property type="molecule type" value="Genomic_DNA"/>
</dbReference>
<evidence type="ECO:0000256" key="6">
    <source>
        <dbReference type="ARBA" id="ARBA00022798"/>
    </source>
</evidence>
<feature type="domain" description="DhaL" evidence="9">
    <location>
        <begin position="13"/>
        <end position="213"/>
    </location>
</feature>
<evidence type="ECO:0000256" key="4">
    <source>
        <dbReference type="ARBA" id="ARBA00022679"/>
    </source>
</evidence>
<evidence type="ECO:0000256" key="8">
    <source>
        <dbReference type="ARBA" id="ARBA00055771"/>
    </source>
</evidence>
<reference evidence="10 11" key="2">
    <citation type="submission" date="2020-03" db="EMBL/GenBank/DDBJ databases">
        <title>Bacillus aquiflavi sp. nov., isolated from yellow water of strong flavor Chinese baijiu in Yibin region of China.</title>
        <authorList>
            <person name="Xie J."/>
        </authorList>
    </citation>
    <scope>NUCLEOTIDE SEQUENCE [LARGE SCALE GENOMIC DNA]</scope>
    <source>
        <strain evidence="10 11">Gsoil 114</strain>
    </source>
</reference>
<evidence type="ECO:0000256" key="3">
    <source>
        <dbReference type="ARBA" id="ARBA00012095"/>
    </source>
</evidence>
<dbReference type="GO" id="GO:0004371">
    <property type="term" value="F:glycerone kinase activity"/>
    <property type="evidence" value="ECO:0007669"/>
    <property type="project" value="InterPro"/>
</dbReference>
<organism evidence="10 11">
    <name type="scientific">Heyndrickxia ginsengihumi</name>
    <dbReference type="NCBI Taxonomy" id="363870"/>
    <lineage>
        <taxon>Bacteria</taxon>
        <taxon>Bacillati</taxon>
        <taxon>Bacillota</taxon>
        <taxon>Bacilli</taxon>
        <taxon>Bacillales</taxon>
        <taxon>Bacillaceae</taxon>
        <taxon>Heyndrickxia</taxon>
    </lineage>
</organism>
<dbReference type="AlphaFoldDB" id="A0A6M0P7R2"/>
<comment type="caution">
    <text evidence="10">The sequence shown here is derived from an EMBL/GenBank/DDBJ whole genome shotgun (WGS) entry which is preliminary data.</text>
</comment>
<dbReference type="PROSITE" id="PS51480">
    <property type="entry name" value="DHAL"/>
    <property type="match status" value="1"/>
</dbReference>
<evidence type="ECO:0000256" key="7">
    <source>
        <dbReference type="ARBA" id="ARBA00046577"/>
    </source>
</evidence>
<evidence type="ECO:0000313" key="10">
    <source>
        <dbReference type="EMBL" id="NEY19318.1"/>
    </source>
</evidence>
<name>A0A6M0P7R2_9BACI</name>
<comment type="function">
    <text evidence="8">ADP-binding subunit of the dihydroxyacetone kinase, which is responsible for the phosphoenolpyruvate (PEP)-dependent phosphorylation of dihydroxyacetone. DhaL-ADP is converted to DhaL-ATP via a phosphoryl group transfer from DhaM and transmits it to dihydroxyacetone binds to DhaK.</text>
</comment>
<dbReference type="InterPro" id="IPR050861">
    <property type="entry name" value="Dihydroxyacetone_Kinase"/>
</dbReference>